<organism evidence="1 2">
    <name type="scientific">Streptomyces camelliae</name>
    <dbReference type="NCBI Taxonomy" id="3004093"/>
    <lineage>
        <taxon>Bacteria</taxon>
        <taxon>Bacillati</taxon>
        <taxon>Actinomycetota</taxon>
        <taxon>Actinomycetes</taxon>
        <taxon>Kitasatosporales</taxon>
        <taxon>Streptomycetaceae</taxon>
        <taxon>Streptomyces</taxon>
    </lineage>
</organism>
<dbReference type="RefSeq" id="WP_270086217.1">
    <property type="nucleotide sequence ID" value="NZ_CP115300.1"/>
</dbReference>
<protein>
    <recommendedName>
        <fullName evidence="3">Transposase</fullName>
    </recommendedName>
</protein>
<accession>A0ABY7PGK9</accession>
<evidence type="ECO:0000313" key="1">
    <source>
        <dbReference type="EMBL" id="WBO68999.1"/>
    </source>
</evidence>
<evidence type="ECO:0008006" key="3">
    <source>
        <dbReference type="Google" id="ProtNLM"/>
    </source>
</evidence>
<gene>
    <name evidence="1" type="ORF">O1G22_42660</name>
</gene>
<proteinExistence type="predicted"/>
<dbReference type="EMBL" id="CP115300">
    <property type="protein sequence ID" value="WBO68999.1"/>
    <property type="molecule type" value="Genomic_DNA"/>
</dbReference>
<reference evidence="1 2" key="1">
    <citation type="submission" date="2022-12" db="EMBL/GenBank/DDBJ databases">
        <authorList>
            <person name="Mo P."/>
        </authorList>
    </citation>
    <scope>NUCLEOTIDE SEQUENCE [LARGE SCALE GENOMIC DNA]</scope>
    <source>
        <strain evidence="1 2">HUAS 2-6</strain>
    </source>
</reference>
<sequence>MNDPVNAASAAQDPALDKVLAACKEKLPCDRLGGVDAFTTTVAA</sequence>
<name>A0ABY7PGK9_9ACTN</name>
<evidence type="ECO:0000313" key="2">
    <source>
        <dbReference type="Proteomes" id="UP001212326"/>
    </source>
</evidence>
<keyword evidence="2" id="KW-1185">Reference proteome</keyword>
<dbReference type="Proteomes" id="UP001212326">
    <property type="component" value="Chromosome"/>
</dbReference>